<protein>
    <submittedName>
        <fullName evidence="3">Uncharacterized protein</fullName>
    </submittedName>
</protein>
<dbReference type="RefSeq" id="XP_002420102.1">
    <property type="nucleotide sequence ID" value="XM_002420057.1"/>
</dbReference>
<feature type="compositionally biased region" description="Basic and acidic residues" evidence="1">
    <location>
        <begin position="129"/>
        <end position="142"/>
    </location>
</feature>
<dbReference type="AlphaFoldDB" id="B9WGE8"/>
<evidence type="ECO:0000313" key="4">
    <source>
        <dbReference type="Proteomes" id="UP000002605"/>
    </source>
</evidence>
<dbReference type="Proteomes" id="UP000002605">
    <property type="component" value="Chromosome 4"/>
</dbReference>
<dbReference type="HOGENOM" id="CLU_711710_0_0_1"/>
<gene>
    <name evidence="2" type="ordered locus">Cd36_44500</name>
    <name evidence="3" type="ORF">CD36_44500</name>
</gene>
<reference evidence="3 4" key="1">
    <citation type="journal article" date="2009" name="Genome Res.">
        <title>Comparative genomics of the fungal pathogens Candida dubliniensis and Candida albicans.</title>
        <authorList>
            <person name="Jackson A.P."/>
            <person name="Gamble J.A."/>
            <person name="Yeomans T."/>
            <person name="Moran G.P."/>
            <person name="Saunders D."/>
            <person name="Harris D."/>
            <person name="Aslett M."/>
            <person name="Barrell J.F."/>
            <person name="Butler G."/>
            <person name="Citiulo F."/>
            <person name="Coleman D.C."/>
            <person name="de Groot P.W.J."/>
            <person name="Goodwin T.J."/>
            <person name="Quail M.A."/>
            <person name="McQuillan J."/>
            <person name="Munro C.A."/>
            <person name="Pain A."/>
            <person name="Poulter R.T."/>
            <person name="Rajandream M.A."/>
            <person name="Renauld H."/>
            <person name="Spiering M.J."/>
            <person name="Tivey A."/>
            <person name="Gow N.A.R."/>
            <person name="Barrell B."/>
            <person name="Sullivan D.J."/>
            <person name="Berriman M."/>
        </authorList>
    </citation>
    <scope>NUCLEOTIDE SEQUENCE [LARGE SCALE GENOMIC DNA]</scope>
    <source>
        <strain evidence="4">CD36 / ATCC MYA-646 / CBS 7987 / NCPF 3949 / NRRL Y-17841</strain>
    </source>
</reference>
<evidence type="ECO:0000313" key="2">
    <source>
        <dbReference type="CGD" id="CAL0000160219"/>
    </source>
</evidence>
<dbReference type="KEGG" id="cdu:CD36_44500"/>
<evidence type="ECO:0000256" key="1">
    <source>
        <dbReference type="SAM" id="MobiDB-lite"/>
    </source>
</evidence>
<dbReference type="CGD" id="CAL0000160219">
    <property type="gene designation" value="Cd36_44500"/>
</dbReference>
<evidence type="ECO:0000313" key="3">
    <source>
        <dbReference type="EMBL" id="CAX42322.1"/>
    </source>
</evidence>
<dbReference type="GeneID" id="8047622"/>
<dbReference type="OrthoDB" id="4021053at2759"/>
<accession>B9WGE8</accession>
<feature type="region of interest" description="Disordered" evidence="1">
    <location>
        <begin position="377"/>
        <end position="397"/>
    </location>
</feature>
<sequence length="416" mass="47886">MFFKKRSKNYQQSPMTPAPVTIKKSKSARDFFLKLASPLSYKSQPSEIDQTPITPISQVFQTADLAEIKSPPTPAQYNLIADDIPQLLSPPRISSLMHPKILEFEIDSFEQTSTPIKGETRLTTRKRRNVDEPESVKRRSDDSVDSIFDNAYHSDGEDLGYYLKKASGSVSRPGSFFDKESSIFITQADIEIFTKYDTSNPNPQSNTFMESFLDVYDDQINDHTTNQQQLVDLEELQSEQHQQQQQQQENNLSLNNQAGLEINDEIYQLELMLIKEKHNYIMKKQQRQINHLQKLLSYQNQINQQLVNQMSANNTDDNSSNNKLLPPFSMNYPHKRTNTNTDTHIDIDMDIYVDDNKSTVSSADSIMSRNLDIHNPNYQRIHNNNSDGNNTVETRNYSSTSSLRSHFVNDYCKINC</sequence>
<name>B9WGE8_CANDC</name>
<organism evidence="3 4">
    <name type="scientific">Candida dubliniensis (strain CD36 / ATCC MYA-646 / CBS 7987 / NCPF 3949 / NRRL Y-17841)</name>
    <name type="common">Yeast</name>
    <dbReference type="NCBI Taxonomy" id="573826"/>
    <lineage>
        <taxon>Eukaryota</taxon>
        <taxon>Fungi</taxon>
        <taxon>Dikarya</taxon>
        <taxon>Ascomycota</taxon>
        <taxon>Saccharomycotina</taxon>
        <taxon>Pichiomycetes</taxon>
        <taxon>Debaryomycetaceae</taxon>
        <taxon>Candida/Lodderomyces clade</taxon>
        <taxon>Candida</taxon>
    </lineage>
</organism>
<dbReference type="EMBL" id="FM992691">
    <property type="protein sequence ID" value="CAX42322.1"/>
    <property type="molecule type" value="Genomic_DNA"/>
</dbReference>
<feature type="region of interest" description="Disordered" evidence="1">
    <location>
        <begin position="1"/>
        <end position="21"/>
    </location>
</feature>
<keyword evidence="4" id="KW-1185">Reference proteome</keyword>
<feature type="region of interest" description="Disordered" evidence="1">
    <location>
        <begin position="116"/>
        <end position="142"/>
    </location>
</feature>
<proteinExistence type="predicted"/>